<dbReference type="SUPFAM" id="SSF53335">
    <property type="entry name" value="S-adenosyl-L-methionine-dependent methyltransferases"/>
    <property type="match status" value="1"/>
</dbReference>
<evidence type="ECO:0000313" key="2">
    <source>
        <dbReference type="Proteomes" id="UP000887568"/>
    </source>
</evidence>
<keyword evidence="2" id="KW-1185">Reference proteome</keyword>
<evidence type="ECO:0000313" key="1">
    <source>
        <dbReference type="EnsemblMetazoa" id="XP_038066471.1"/>
    </source>
</evidence>
<dbReference type="OMA" id="RINICAV"/>
<accession>A0A914ASZ5</accession>
<evidence type="ECO:0008006" key="3">
    <source>
        <dbReference type="Google" id="ProtNLM"/>
    </source>
</evidence>
<protein>
    <recommendedName>
        <fullName evidence="3">Histamine N-methyltransferase</fullName>
    </recommendedName>
</protein>
<dbReference type="EnsemblMetazoa" id="XM_038210543.1">
    <property type="protein sequence ID" value="XP_038066471.1"/>
    <property type="gene ID" value="LOC119736532"/>
</dbReference>
<name>A0A914ASZ5_PATMI</name>
<organism evidence="1 2">
    <name type="scientific">Patiria miniata</name>
    <name type="common">Bat star</name>
    <name type="synonym">Asterina miniata</name>
    <dbReference type="NCBI Taxonomy" id="46514"/>
    <lineage>
        <taxon>Eukaryota</taxon>
        <taxon>Metazoa</taxon>
        <taxon>Echinodermata</taxon>
        <taxon>Eleutherozoa</taxon>
        <taxon>Asterozoa</taxon>
        <taxon>Asteroidea</taxon>
        <taxon>Valvatacea</taxon>
        <taxon>Valvatida</taxon>
        <taxon>Asterinidae</taxon>
        <taxon>Patiria</taxon>
    </lineage>
</organism>
<dbReference type="Proteomes" id="UP000887568">
    <property type="component" value="Unplaced"/>
</dbReference>
<dbReference type="RefSeq" id="XP_038066471.1">
    <property type="nucleotide sequence ID" value="XM_038210543.1"/>
</dbReference>
<dbReference type="CDD" id="cd02440">
    <property type="entry name" value="AdoMet_MTases"/>
    <property type="match status" value="1"/>
</dbReference>
<sequence length="286" mass="32860">MEPRLWHDLTDDPDHYVKSFKIFRARCSEFSVFPGWVDGVLGEAVVGKLTLDGQEEVRVLGVGSGSGEMDSPVLNMLSKRFPRINKCVVEPNPRFLDQYKARAQSEVHELQGLYYEWRQQTIQQYEKAGDSAKFHFISAIHSIYYVDESSLMYLYDRLEPGGIMLVVLRSDKSGHARFWNRLQSFRHRFVYTDAALVRNVLDSRGIPYTHFHEPQFLDITKCFDEASEEGSLLVDFLTQTVHFKETAPEDVQRSMMEYLASSDCSESKSEAILLNIDLDAIVISKP</sequence>
<reference evidence="1" key="1">
    <citation type="submission" date="2022-11" db="UniProtKB">
        <authorList>
            <consortium name="EnsemblMetazoa"/>
        </authorList>
    </citation>
    <scope>IDENTIFICATION</scope>
</reference>
<dbReference type="Gene3D" id="3.40.50.150">
    <property type="entry name" value="Vaccinia Virus protein VP39"/>
    <property type="match status" value="1"/>
</dbReference>
<proteinExistence type="predicted"/>
<dbReference type="InterPro" id="IPR029063">
    <property type="entry name" value="SAM-dependent_MTases_sf"/>
</dbReference>
<dbReference type="OrthoDB" id="5984880at2759"/>
<dbReference type="AlphaFoldDB" id="A0A914ASZ5"/>
<dbReference type="GeneID" id="119736532"/>